<dbReference type="PANTHER" id="PTHR48025">
    <property type="entry name" value="OS02G0815200 PROTEIN"/>
    <property type="match status" value="1"/>
</dbReference>
<dbReference type="GO" id="GO:0005634">
    <property type="term" value="C:nucleus"/>
    <property type="evidence" value="ECO:0007669"/>
    <property type="project" value="TreeGrafter"/>
</dbReference>
<keyword evidence="5" id="KW-1185">Reference proteome</keyword>
<dbReference type="AlphaFoldDB" id="A0A6P6RV21"/>
<feature type="region of interest" description="Disordered" evidence="3">
    <location>
        <begin position="61"/>
        <end position="89"/>
    </location>
</feature>
<dbReference type="InterPro" id="IPR000504">
    <property type="entry name" value="RRM_dom"/>
</dbReference>
<feature type="domain" description="RRM" evidence="4">
    <location>
        <begin position="280"/>
        <end position="352"/>
    </location>
</feature>
<evidence type="ECO:0000256" key="1">
    <source>
        <dbReference type="ARBA" id="ARBA00022884"/>
    </source>
</evidence>
<name>A0A6P6RV21_9EIME</name>
<accession>A0A6P6RV21</accession>
<dbReference type="SMART" id="SM00360">
    <property type="entry name" value="RRM"/>
    <property type="match status" value="2"/>
</dbReference>
<dbReference type="CDD" id="cd00590">
    <property type="entry name" value="RRM_SF"/>
    <property type="match status" value="2"/>
</dbReference>
<dbReference type="SUPFAM" id="SSF54928">
    <property type="entry name" value="RNA-binding domain, RBD"/>
    <property type="match status" value="2"/>
</dbReference>
<proteinExistence type="predicted"/>
<organism evidence="5 6">
    <name type="scientific">Cyclospora cayetanensis</name>
    <dbReference type="NCBI Taxonomy" id="88456"/>
    <lineage>
        <taxon>Eukaryota</taxon>
        <taxon>Sar</taxon>
        <taxon>Alveolata</taxon>
        <taxon>Apicomplexa</taxon>
        <taxon>Conoidasida</taxon>
        <taxon>Coccidia</taxon>
        <taxon>Eucoccidiorida</taxon>
        <taxon>Eimeriorina</taxon>
        <taxon>Eimeriidae</taxon>
        <taxon>Cyclospora</taxon>
    </lineage>
</organism>
<dbReference type="Proteomes" id="UP000515125">
    <property type="component" value="Unplaced"/>
</dbReference>
<feature type="compositionally biased region" description="Polar residues" evidence="3">
    <location>
        <begin position="1"/>
        <end position="15"/>
    </location>
</feature>
<dbReference type="GO" id="GO:0003729">
    <property type="term" value="F:mRNA binding"/>
    <property type="evidence" value="ECO:0007669"/>
    <property type="project" value="TreeGrafter"/>
</dbReference>
<reference evidence="6" key="1">
    <citation type="submission" date="2025-08" db="UniProtKB">
        <authorList>
            <consortium name="RefSeq"/>
        </authorList>
    </citation>
    <scope>IDENTIFICATION</scope>
</reference>
<dbReference type="InterPro" id="IPR050502">
    <property type="entry name" value="Euk_RNA-bind_prot"/>
</dbReference>
<sequence length="616" mass="68218">MQSKYPVCQQGSSWTPEEEYTKPQPKVEQRSILVRDLPGHLAADEATEVLRQLFSNSYRQPGHCLPKKGPSHGAPPPVPARQGALPQSSWLNNRRYATEGTIEDSKRENQRNHALQQLPYAMSSIRIAADTRGASLYAIVDFTHEVHAKLALELLGSASVLPGTSSQVRLSLHETWSTPLVVDEYHVYISGLAPGATADQVEDLVTAATQIVPTHVKMSSVAGLPSRKGVREYAFLRYSDEDVAEIALKRLQVRINFLSLERSASSFADVKEPLTHAANCSIFIANLPPLTNSEELREICSYFHVVRAAEVHPTRNFGFVRLASHEAALAAISHLNGMKLHGRTMACAWSSRCLTSNVEETLDDAWERAEEAYAVMSAQCMEYEAQPAQQSLPSGVDEARAVLSPKTAARRAAVEAAGQTFWFSVLAENGPVTISDIASRMRQRQRKLRDRLEHWQAQDWEEDTESTELQSTVPRTGTAMKLLPASLKELKLLGQPHCDYEIVARYTAVEYVYVQLGLQHAPSETAGNHTTQHVDNEPRSFSHTAWPVGITKFSSPSVSKNTFLVLGSVKNVCRTSKTRKDVYQHFGNYERSPSVISENLIKTVFGGSQCTDGKSQ</sequence>
<evidence type="ECO:0000313" key="5">
    <source>
        <dbReference type="Proteomes" id="UP000515125"/>
    </source>
</evidence>
<dbReference type="OrthoDB" id="439808at2759"/>
<dbReference type="InterPro" id="IPR035979">
    <property type="entry name" value="RBD_domain_sf"/>
</dbReference>
<gene>
    <name evidence="6" type="primary">LOC34623063</name>
</gene>
<evidence type="ECO:0000256" key="3">
    <source>
        <dbReference type="SAM" id="MobiDB-lite"/>
    </source>
</evidence>
<dbReference type="Gene3D" id="3.30.70.330">
    <property type="match status" value="3"/>
</dbReference>
<dbReference type="Pfam" id="PF00076">
    <property type="entry name" value="RRM_1"/>
    <property type="match status" value="1"/>
</dbReference>
<evidence type="ECO:0000256" key="2">
    <source>
        <dbReference type="PROSITE-ProRule" id="PRU00176"/>
    </source>
</evidence>
<dbReference type="PANTHER" id="PTHR48025:SF1">
    <property type="entry name" value="RRM DOMAIN-CONTAINING PROTEIN"/>
    <property type="match status" value="1"/>
</dbReference>
<protein>
    <submittedName>
        <fullName evidence="6">Uncharacterized protein LOC34623063</fullName>
    </submittedName>
</protein>
<dbReference type="PROSITE" id="PS50102">
    <property type="entry name" value="RRM"/>
    <property type="match status" value="1"/>
</dbReference>
<evidence type="ECO:0000313" key="6">
    <source>
        <dbReference type="RefSeq" id="XP_026190975.1"/>
    </source>
</evidence>
<dbReference type="InterPro" id="IPR012677">
    <property type="entry name" value="Nucleotide-bd_a/b_plait_sf"/>
</dbReference>
<dbReference type="RefSeq" id="XP_026190975.1">
    <property type="nucleotide sequence ID" value="XM_026335190.1"/>
</dbReference>
<feature type="region of interest" description="Disordered" evidence="3">
    <location>
        <begin position="1"/>
        <end position="27"/>
    </location>
</feature>
<evidence type="ECO:0000259" key="4">
    <source>
        <dbReference type="PROSITE" id="PS50102"/>
    </source>
</evidence>
<keyword evidence="1 2" id="KW-0694">RNA-binding</keyword>
<dbReference type="GeneID" id="34623063"/>